<reference evidence="1 2" key="1">
    <citation type="submission" date="2014-07" db="EMBL/GenBank/DDBJ databases">
        <title>Genome of Chryseobacterium luteum DSM 18605.</title>
        <authorList>
            <person name="Stropko S.J."/>
            <person name="Pipes S.E."/>
            <person name="Newman J.D."/>
        </authorList>
    </citation>
    <scope>NUCLEOTIDE SEQUENCE [LARGE SCALE GENOMIC DNA]</scope>
    <source>
        <strain evidence="1 2">DSM 18605</strain>
    </source>
</reference>
<evidence type="ECO:0008006" key="3">
    <source>
        <dbReference type="Google" id="ProtNLM"/>
    </source>
</evidence>
<comment type="caution">
    <text evidence="1">The sequence shown here is derived from an EMBL/GenBank/DDBJ whole genome shotgun (WGS) entry which is preliminary data.</text>
</comment>
<dbReference type="Proteomes" id="UP000028703">
    <property type="component" value="Unassembled WGS sequence"/>
</dbReference>
<dbReference type="InterPro" id="IPR058074">
    <property type="entry name" value="Bacteriocin-like"/>
</dbReference>
<keyword evidence="2" id="KW-1185">Reference proteome</keyword>
<evidence type="ECO:0000313" key="2">
    <source>
        <dbReference type="Proteomes" id="UP000028703"/>
    </source>
</evidence>
<proteinExistence type="predicted"/>
<dbReference type="NCBIfam" id="NF047798">
    <property type="entry name" value="leader_Chryseo"/>
    <property type="match status" value="1"/>
</dbReference>
<dbReference type="EMBL" id="JPRO01000001">
    <property type="protein sequence ID" value="KFF09391.1"/>
    <property type="molecule type" value="Genomic_DNA"/>
</dbReference>
<dbReference type="eggNOG" id="ENOG50311CQ">
    <property type="taxonomic scope" value="Bacteria"/>
</dbReference>
<sequence length="61" mass="6674">MKNLKKINREELKSLMGGALPGKDCLPCDVYCKIPEGQRPSCSVVYIVAHCNSCKGYPAES</sequence>
<name>A0A085ZY77_9FLAO</name>
<protein>
    <recommendedName>
        <fullName evidence="3">Bacteriocin</fullName>
    </recommendedName>
</protein>
<organism evidence="1 2">
    <name type="scientific">Chryseobacterium luteum</name>
    <dbReference type="NCBI Taxonomy" id="421531"/>
    <lineage>
        <taxon>Bacteria</taxon>
        <taxon>Pseudomonadati</taxon>
        <taxon>Bacteroidota</taxon>
        <taxon>Flavobacteriia</taxon>
        <taxon>Flavobacteriales</taxon>
        <taxon>Weeksellaceae</taxon>
        <taxon>Chryseobacterium group</taxon>
        <taxon>Chryseobacterium</taxon>
    </lineage>
</organism>
<dbReference type="AlphaFoldDB" id="A0A085ZY77"/>
<gene>
    <name evidence="1" type="ORF">IX38_02515</name>
</gene>
<accession>A0A085ZY77</accession>
<evidence type="ECO:0000313" key="1">
    <source>
        <dbReference type="EMBL" id="KFF09391.1"/>
    </source>
</evidence>
<dbReference type="RefSeq" id="WP_034701235.1">
    <property type="nucleotide sequence ID" value="NZ_JPRO01000001.1"/>
</dbReference>